<name>A0A8H2WW62_9AGAM</name>
<dbReference type="EMBL" id="CAJMWZ010000055">
    <property type="protein sequence ID" value="CAE6410155.1"/>
    <property type="molecule type" value="Genomic_DNA"/>
</dbReference>
<sequence>MSCYPGITAEDILGPLPAKRPRLESSDPPATFHERIDAVKCAFEENNITVADFIKATCAYDYRNQRKKDDKDFVLSAADAEAGHEVRIWAKEIACQELLKEAKQMEAEKLLHTGRNSCTVEGLGEWSPTMVYNHLCDHMPYFVSLLTAFIKDGKHSSENKKDDVPMAISIVGSVLWIKRSQKANYFAKGFGAYLYGSGTHAATINVLNRCGLSVSYSTLMESLESLNSSCIKRFRQVAAHCRSFFMWDNINLPSNIVEQRIKNAGSFESGTSASLVEFHPPPGCGPEAIDEALDPDKYLSALASAPDLKYSDVESTSEDRKNLRNEFAFEAIRILVEHGGDRFKQYKRVNLDQRPLIWPLLPPRITCVYPLPTIHKEQASASGNATIIEEIRRVTGLEISEIFRRRICVVTGDLLTISRVLSVRDVRTLYMRTPAHVKDPQESLSYMVPFCGLFHTRITAATAILHTHFGKPNARPKDAPISLWRHNEILKRKNIPIQQPVNYRTAQDLTFHSLYARILDVIRIESGCNTLDEFGDELNKLAKEEAWNRLKSTVDIAVTRFTNPNEAKQDDILRNSILFIRDSLIFRCFVTSIKYGNMSMIELILKIWATSFRGAGRSQYAGELLRLRHNLVHAWPKPLRDLILSNMLVNMTGKEDSWKETDLLQEHMNFWIKVVYKARGPSASWTWLEGISSCITTLRELTDKVNTSLAPHNSTHHTSPSLQADLDALVKSLVEERIHTQDLNRCCSDESFRAKDVMAAGCLALKGLNSPIEKFNKDRFGAQRPGTHTAGADDRSTNANTQDETQGASAEVENEELLIDVVIDDGSGDIYDPFDLP</sequence>
<dbReference type="Pfam" id="PF20231">
    <property type="entry name" value="DUF6589"/>
    <property type="match status" value="1"/>
</dbReference>
<dbReference type="AlphaFoldDB" id="A0A8H2WW62"/>
<accession>A0A8H2WW62</accession>
<organism evidence="3 4">
    <name type="scientific">Rhizoctonia solani</name>
    <dbReference type="NCBI Taxonomy" id="456999"/>
    <lineage>
        <taxon>Eukaryota</taxon>
        <taxon>Fungi</taxon>
        <taxon>Dikarya</taxon>
        <taxon>Basidiomycota</taxon>
        <taxon>Agaricomycotina</taxon>
        <taxon>Agaricomycetes</taxon>
        <taxon>Cantharellales</taxon>
        <taxon>Ceratobasidiaceae</taxon>
        <taxon>Rhizoctonia</taxon>
    </lineage>
</organism>
<protein>
    <recommendedName>
        <fullName evidence="2">DUF6589 domain-containing protein</fullName>
    </recommendedName>
</protein>
<feature type="domain" description="DUF6589" evidence="2">
    <location>
        <begin position="305"/>
        <end position="717"/>
    </location>
</feature>
<dbReference type="Proteomes" id="UP000663850">
    <property type="component" value="Unassembled WGS sequence"/>
</dbReference>
<evidence type="ECO:0000256" key="1">
    <source>
        <dbReference type="SAM" id="MobiDB-lite"/>
    </source>
</evidence>
<evidence type="ECO:0000313" key="3">
    <source>
        <dbReference type="EMBL" id="CAE6410155.1"/>
    </source>
</evidence>
<feature type="compositionally biased region" description="Polar residues" evidence="1">
    <location>
        <begin position="797"/>
        <end position="808"/>
    </location>
</feature>
<evidence type="ECO:0000313" key="4">
    <source>
        <dbReference type="Proteomes" id="UP000663850"/>
    </source>
</evidence>
<evidence type="ECO:0000259" key="2">
    <source>
        <dbReference type="Pfam" id="PF20231"/>
    </source>
</evidence>
<proteinExistence type="predicted"/>
<feature type="region of interest" description="Disordered" evidence="1">
    <location>
        <begin position="777"/>
        <end position="813"/>
    </location>
</feature>
<dbReference type="OrthoDB" id="3268127at2759"/>
<reference evidence="3" key="1">
    <citation type="submission" date="2021-01" db="EMBL/GenBank/DDBJ databases">
        <authorList>
            <person name="Kaushik A."/>
        </authorList>
    </citation>
    <scope>NUCLEOTIDE SEQUENCE</scope>
    <source>
        <strain evidence="3">Type strain: AG8-Rh-89/</strain>
    </source>
</reference>
<comment type="caution">
    <text evidence="3">The sequence shown here is derived from an EMBL/GenBank/DDBJ whole genome shotgun (WGS) entry which is preliminary data.</text>
</comment>
<dbReference type="InterPro" id="IPR046496">
    <property type="entry name" value="DUF6589"/>
</dbReference>
<gene>
    <name evidence="3" type="ORF">RDB_LOCUS654</name>
</gene>